<sequence>MRLASRFGSANLVPRDRPLIRDELAHYVPSIFSEDKHESPID</sequence>
<name>A0A0A8VGU1_YERRU</name>
<reference evidence="1" key="1">
    <citation type="journal article" date="2015" name="Genome Announc.">
        <title>Complete Genome Sequence of Yersinia ruckeri Strain CSF007-82, Etiologic Agent of Red Mouth Disease in Salmonid Fish.</title>
        <authorList>
            <person name="Nelson M.C."/>
            <person name="LaPatra S.E."/>
            <person name="Welch T.J."/>
            <person name="Graf J."/>
        </authorList>
    </citation>
    <scope>NUCLEOTIDE SEQUENCE</scope>
    <source>
        <strain evidence="1">CSF007-82</strain>
    </source>
</reference>
<evidence type="ECO:0000313" key="2">
    <source>
        <dbReference type="EMBL" id="SUP99820.1"/>
    </source>
</evidence>
<dbReference type="EMBL" id="UHJG01000001">
    <property type="protein sequence ID" value="SUP99820.1"/>
    <property type="molecule type" value="Genomic_DNA"/>
</dbReference>
<evidence type="ECO:0000313" key="1">
    <source>
        <dbReference type="EMBL" id="CEK26806.1"/>
    </source>
</evidence>
<accession>A0A0A8VGU1</accession>
<proteinExistence type="predicted"/>
<dbReference type="Proteomes" id="UP000255169">
    <property type="component" value="Unassembled WGS sequence"/>
</dbReference>
<evidence type="ECO:0000313" key="3">
    <source>
        <dbReference type="Proteomes" id="UP000255169"/>
    </source>
</evidence>
<reference evidence="2 3" key="2">
    <citation type="submission" date="2018-06" db="EMBL/GenBank/DDBJ databases">
        <authorList>
            <consortium name="Pathogen Informatics"/>
            <person name="Doyle S."/>
        </authorList>
    </citation>
    <scope>NUCLEOTIDE SEQUENCE [LARGE SCALE GENOMIC DNA]</scope>
    <source>
        <strain evidence="2 3">NCTC10476</strain>
    </source>
</reference>
<gene>
    <name evidence="1" type="ORF">CSF007_5195</name>
    <name evidence="2" type="ORF">NCTC10476_01072</name>
</gene>
<dbReference type="AlphaFoldDB" id="A0A0A8VGU1"/>
<protein>
    <submittedName>
        <fullName evidence="1">Uncharacterized protein</fullName>
    </submittedName>
</protein>
<keyword evidence="3" id="KW-1185">Reference proteome</keyword>
<dbReference type="EMBL" id="LN681231">
    <property type="protein sequence ID" value="CEK26806.1"/>
    <property type="molecule type" value="Genomic_DNA"/>
</dbReference>
<organism evidence="1">
    <name type="scientific">Yersinia ruckeri</name>
    <dbReference type="NCBI Taxonomy" id="29486"/>
    <lineage>
        <taxon>Bacteria</taxon>
        <taxon>Pseudomonadati</taxon>
        <taxon>Pseudomonadota</taxon>
        <taxon>Gammaproteobacteria</taxon>
        <taxon>Enterobacterales</taxon>
        <taxon>Yersiniaceae</taxon>
        <taxon>Yersinia</taxon>
    </lineage>
</organism>